<gene>
    <name evidence="2" type="primary">1</name>
    <name evidence="2" type="ORF">SEA_EYRE_1</name>
</gene>
<accession>A0A1B3AZX1</accession>
<evidence type="ECO:0000313" key="2">
    <source>
        <dbReference type="EMBL" id="AOE44281.1"/>
    </source>
</evidence>
<dbReference type="Proteomes" id="UP000201149">
    <property type="component" value="Segment"/>
</dbReference>
<feature type="region of interest" description="Disordered" evidence="1">
    <location>
        <begin position="29"/>
        <end position="63"/>
    </location>
</feature>
<sequence>MTKTCESCGQPFEAARRTARFCGATCRKRASRAGGPAPRRERQEQSPAAPTATPATAASTDSDDLVSSLITELDACGERSTLVGQQAIAIARRIVSPVETGASVATLSRELRALMAQVRRKGETADVVDEVTERRDAKLRAAASAG</sequence>
<protein>
    <recommendedName>
        <fullName evidence="4">Terminase small subunit</fullName>
    </recommendedName>
</protein>
<name>A0A1B3AZX1_9CAUD</name>
<keyword evidence="3" id="KW-1185">Reference proteome</keyword>
<dbReference type="OrthoDB" id="14832at10239"/>
<dbReference type="EMBL" id="KX557277">
    <property type="protein sequence ID" value="AOE44281.1"/>
    <property type="molecule type" value="Genomic_DNA"/>
</dbReference>
<dbReference type="GeneID" id="29068981"/>
<dbReference type="RefSeq" id="YP_009292392.1">
    <property type="nucleotide sequence ID" value="NC_031122.1"/>
</dbReference>
<organism evidence="2 3">
    <name type="scientific">Gordonia phage Eyre</name>
    <dbReference type="NCBI Taxonomy" id="1887646"/>
    <lineage>
        <taxon>Viruses</taxon>
        <taxon>Duplodnaviria</taxon>
        <taxon>Heunggongvirae</taxon>
        <taxon>Uroviricota</taxon>
        <taxon>Caudoviricetes</taxon>
        <taxon>Eyrevirus</taxon>
        <taxon>Eyrevirus eyre</taxon>
    </lineage>
</organism>
<evidence type="ECO:0000313" key="3">
    <source>
        <dbReference type="Proteomes" id="UP000201149"/>
    </source>
</evidence>
<proteinExistence type="predicted"/>
<reference evidence="2 3" key="1">
    <citation type="submission" date="2016-07" db="EMBL/GenBank/DDBJ databases">
        <authorList>
            <person name="Guido M.J."/>
            <person name="Iyengar P."/>
            <person name="Kasturiachi N.S."/>
            <person name="Pressimone C.A."/>
            <person name="Schiebel J.G."/>
            <person name="Furbee E.C."/>
            <person name="Grubb S.R."/>
            <person name="Warner M.H."/>
            <person name="Garlena R.A."/>
            <person name="Russell D.A."/>
            <person name="Pope W.H."/>
            <person name="Jacobs-Sera D."/>
            <person name="Hendrix R.W."/>
            <person name="Hatfull G.F."/>
        </authorList>
    </citation>
    <scope>NUCLEOTIDE SEQUENCE [LARGE SCALE GENOMIC DNA]</scope>
</reference>
<feature type="compositionally biased region" description="Low complexity" evidence="1">
    <location>
        <begin position="46"/>
        <end position="60"/>
    </location>
</feature>
<evidence type="ECO:0008006" key="4">
    <source>
        <dbReference type="Google" id="ProtNLM"/>
    </source>
</evidence>
<evidence type="ECO:0000256" key="1">
    <source>
        <dbReference type="SAM" id="MobiDB-lite"/>
    </source>
</evidence>
<dbReference type="KEGG" id="vg:29068981"/>